<evidence type="ECO:0000313" key="2">
    <source>
        <dbReference type="EMBL" id="CAF4048964.1"/>
    </source>
</evidence>
<name>A0A8S2PFA1_9BILA</name>
<dbReference type="AlphaFoldDB" id="A0A8S2PFA1"/>
<dbReference type="Proteomes" id="UP000682733">
    <property type="component" value="Unassembled WGS sequence"/>
</dbReference>
<feature type="non-terminal residue" evidence="2">
    <location>
        <position position="1"/>
    </location>
</feature>
<sequence length="25" mass="2857">VQMSIKDPSSIDLTDEQKCILNIHE</sequence>
<organism evidence="2 3">
    <name type="scientific">Didymodactylos carnosus</name>
    <dbReference type="NCBI Taxonomy" id="1234261"/>
    <lineage>
        <taxon>Eukaryota</taxon>
        <taxon>Metazoa</taxon>
        <taxon>Spiralia</taxon>
        <taxon>Gnathifera</taxon>
        <taxon>Rotifera</taxon>
        <taxon>Eurotatoria</taxon>
        <taxon>Bdelloidea</taxon>
        <taxon>Philodinida</taxon>
        <taxon>Philodinidae</taxon>
        <taxon>Didymodactylos</taxon>
    </lineage>
</organism>
<dbReference type="Proteomes" id="UP000677228">
    <property type="component" value="Unassembled WGS sequence"/>
</dbReference>
<protein>
    <submittedName>
        <fullName evidence="2">Uncharacterized protein</fullName>
    </submittedName>
</protein>
<proteinExistence type="predicted"/>
<evidence type="ECO:0000313" key="1">
    <source>
        <dbReference type="EMBL" id="CAF1241418.1"/>
    </source>
</evidence>
<dbReference type="EMBL" id="CAJOBA010037797">
    <property type="protein sequence ID" value="CAF4048964.1"/>
    <property type="molecule type" value="Genomic_DNA"/>
</dbReference>
<evidence type="ECO:0000313" key="3">
    <source>
        <dbReference type="Proteomes" id="UP000682733"/>
    </source>
</evidence>
<accession>A0A8S2PFA1</accession>
<comment type="caution">
    <text evidence="2">The sequence shown here is derived from an EMBL/GenBank/DDBJ whole genome shotgun (WGS) entry which is preliminary data.</text>
</comment>
<dbReference type="EMBL" id="CAJNOK010016248">
    <property type="protein sequence ID" value="CAF1241418.1"/>
    <property type="molecule type" value="Genomic_DNA"/>
</dbReference>
<gene>
    <name evidence="1" type="ORF">OVA965_LOCUS25843</name>
    <name evidence="2" type="ORF">TMI583_LOCUS26575</name>
</gene>
<reference evidence="2" key="1">
    <citation type="submission" date="2021-02" db="EMBL/GenBank/DDBJ databases">
        <authorList>
            <person name="Nowell W R."/>
        </authorList>
    </citation>
    <scope>NUCLEOTIDE SEQUENCE</scope>
</reference>